<dbReference type="PANTHER" id="PTHR30126:SF40">
    <property type="entry name" value="HTH-TYPE TRANSCRIPTIONAL REGULATOR GLTR"/>
    <property type="match status" value="1"/>
</dbReference>
<dbReference type="GO" id="GO:0000976">
    <property type="term" value="F:transcription cis-regulatory region binding"/>
    <property type="evidence" value="ECO:0007669"/>
    <property type="project" value="TreeGrafter"/>
</dbReference>
<protein>
    <submittedName>
        <fullName evidence="6">LysR family transcriptional regulator</fullName>
    </submittedName>
</protein>
<evidence type="ECO:0000256" key="2">
    <source>
        <dbReference type="ARBA" id="ARBA00023015"/>
    </source>
</evidence>
<dbReference type="InterPro" id="IPR036390">
    <property type="entry name" value="WH_DNA-bd_sf"/>
</dbReference>
<name>A0A5A5U2S0_LEUCI</name>
<proteinExistence type="inferred from homology"/>
<dbReference type="SUPFAM" id="SSF46785">
    <property type="entry name" value="Winged helix' DNA-binding domain"/>
    <property type="match status" value="1"/>
</dbReference>
<evidence type="ECO:0000313" key="7">
    <source>
        <dbReference type="Proteomes" id="UP000323274"/>
    </source>
</evidence>
<evidence type="ECO:0000256" key="4">
    <source>
        <dbReference type="ARBA" id="ARBA00023163"/>
    </source>
</evidence>
<keyword evidence="2" id="KW-0805">Transcription regulation</keyword>
<dbReference type="InterPro" id="IPR005119">
    <property type="entry name" value="LysR_subst-bd"/>
</dbReference>
<dbReference type="Pfam" id="PF03466">
    <property type="entry name" value="LysR_substrate"/>
    <property type="match status" value="1"/>
</dbReference>
<sequence length="300" mass="34339">MKAMNFESISVELLYILIKVADLKSINKSSEALSLTQPAISKKIVQLENYYGTQLFTRSPRGMELTASGKKFYTNAKKILNDFHDLRISVLDKRISLQEISIGVLDSISAFLYPEFFIDTLSQLREITITNKIYELITPFNNDILDVVLMDSAFRTDLNGDFFEKKLFEEPYFVVYSKENTQVENLTDSSISAYALQKLNVLMYPNYCPIHQRIMNIYQEINIEPPKITEIDYSESIISLVINSPFVSILPKSLALNKVTHNINKLAMKPLDITFLRSVSLFAKTPEILNVVESKLTNYV</sequence>
<keyword evidence="4" id="KW-0804">Transcription</keyword>
<dbReference type="PANTHER" id="PTHR30126">
    <property type="entry name" value="HTH-TYPE TRANSCRIPTIONAL REGULATOR"/>
    <property type="match status" value="1"/>
</dbReference>
<dbReference type="PROSITE" id="PS50931">
    <property type="entry name" value="HTH_LYSR"/>
    <property type="match status" value="1"/>
</dbReference>
<dbReference type="EMBL" id="BJJW01000009">
    <property type="protein sequence ID" value="GDZ84235.1"/>
    <property type="molecule type" value="Genomic_DNA"/>
</dbReference>
<dbReference type="Pfam" id="PF00126">
    <property type="entry name" value="HTH_1"/>
    <property type="match status" value="1"/>
</dbReference>
<dbReference type="InterPro" id="IPR036388">
    <property type="entry name" value="WH-like_DNA-bd_sf"/>
</dbReference>
<dbReference type="Proteomes" id="UP000323274">
    <property type="component" value="Unassembled WGS sequence"/>
</dbReference>
<dbReference type="SUPFAM" id="SSF53850">
    <property type="entry name" value="Periplasmic binding protein-like II"/>
    <property type="match status" value="1"/>
</dbReference>
<dbReference type="Gene3D" id="3.40.190.290">
    <property type="match status" value="1"/>
</dbReference>
<dbReference type="Gene3D" id="1.10.10.10">
    <property type="entry name" value="Winged helix-like DNA-binding domain superfamily/Winged helix DNA-binding domain"/>
    <property type="match status" value="1"/>
</dbReference>
<organism evidence="6 7">
    <name type="scientific">Leuconostoc citreum</name>
    <dbReference type="NCBI Taxonomy" id="33964"/>
    <lineage>
        <taxon>Bacteria</taxon>
        <taxon>Bacillati</taxon>
        <taxon>Bacillota</taxon>
        <taxon>Bacilli</taxon>
        <taxon>Lactobacillales</taxon>
        <taxon>Lactobacillaceae</taxon>
        <taxon>Leuconostoc</taxon>
    </lineage>
</organism>
<dbReference type="RefSeq" id="WP_262406878.1">
    <property type="nucleotide sequence ID" value="NZ_BJJW01000009.1"/>
</dbReference>
<evidence type="ECO:0000259" key="5">
    <source>
        <dbReference type="PROSITE" id="PS50931"/>
    </source>
</evidence>
<dbReference type="AlphaFoldDB" id="A0A5A5U2S0"/>
<dbReference type="PRINTS" id="PR00039">
    <property type="entry name" value="HTHLYSR"/>
</dbReference>
<accession>A0A5A5U2S0</accession>
<reference evidence="6 7" key="1">
    <citation type="submission" date="2019-04" db="EMBL/GenBank/DDBJ databases">
        <title>A pseudo-fructophilic Leuconostoc citreum strain F192-5 isolated from peel of satsuma mandarin: the first report for isolation and characterization of strain-dependent fructophilic-like characteristics.</title>
        <authorList>
            <person name="Maeno S."/>
            <person name="Tanizawa Y."/>
            <person name="Kajikawa A."/>
            <person name="Kanesaki Y."/>
            <person name="Kubota E."/>
            <person name="Arita M."/>
            <person name="Leon D."/>
            <person name="Endo A."/>
        </authorList>
    </citation>
    <scope>NUCLEOTIDE SEQUENCE [LARGE SCALE GENOMIC DNA]</scope>
    <source>
        <strain evidence="6 7">F192-5</strain>
    </source>
</reference>
<feature type="domain" description="HTH lysR-type" evidence="5">
    <location>
        <begin position="9"/>
        <end position="66"/>
    </location>
</feature>
<dbReference type="GO" id="GO:0003700">
    <property type="term" value="F:DNA-binding transcription factor activity"/>
    <property type="evidence" value="ECO:0007669"/>
    <property type="project" value="InterPro"/>
</dbReference>
<evidence type="ECO:0000313" key="6">
    <source>
        <dbReference type="EMBL" id="GDZ84235.1"/>
    </source>
</evidence>
<dbReference type="InterPro" id="IPR000847">
    <property type="entry name" value="LysR_HTH_N"/>
</dbReference>
<keyword evidence="3" id="KW-0238">DNA-binding</keyword>
<comment type="similarity">
    <text evidence="1">Belongs to the LysR transcriptional regulatory family.</text>
</comment>
<comment type="caution">
    <text evidence="6">The sequence shown here is derived from an EMBL/GenBank/DDBJ whole genome shotgun (WGS) entry which is preliminary data.</text>
</comment>
<dbReference type="CDD" id="cd05466">
    <property type="entry name" value="PBP2_LTTR_substrate"/>
    <property type="match status" value="1"/>
</dbReference>
<evidence type="ECO:0000256" key="1">
    <source>
        <dbReference type="ARBA" id="ARBA00009437"/>
    </source>
</evidence>
<evidence type="ECO:0000256" key="3">
    <source>
        <dbReference type="ARBA" id="ARBA00023125"/>
    </source>
</evidence>
<gene>
    <name evidence="6" type="ORF">LCIT_14770</name>
</gene>